<feature type="transmembrane region" description="Helical" evidence="6">
    <location>
        <begin position="26"/>
        <end position="48"/>
    </location>
</feature>
<comment type="similarity">
    <text evidence="2">Belongs to the G-protein coupled receptor 1 family.</text>
</comment>
<keyword evidence="3 6" id="KW-0812">Transmembrane</keyword>
<organism evidence="8 9">
    <name type="scientific">Nicrophorus vespilloides</name>
    <name type="common">Boreal carrion beetle</name>
    <dbReference type="NCBI Taxonomy" id="110193"/>
    <lineage>
        <taxon>Eukaryota</taxon>
        <taxon>Metazoa</taxon>
        <taxon>Ecdysozoa</taxon>
        <taxon>Arthropoda</taxon>
        <taxon>Hexapoda</taxon>
        <taxon>Insecta</taxon>
        <taxon>Pterygota</taxon>
        <taxon>Neoptera</taxon>
        <taxon>Endopterygota</taxon>
        <taxon>Coleoptera</taxon>
        <taxon>Polyphaga</taxon>
        <taxon>Staphyliniformia</taxon>
        <taxon>Silphidae</taxon>
        <taxon>Nicrophorinae</taxon>
        <taxon>Nicrophorus</taxon>
    </lineage>
</organism>
<dbReference type="Proteomes" id="UP000695000">
    <property type="component" value="Unplaced"/>
</dbReference>
<feature type="domain" description="G-protein coupled receptors family 1 profile" evidence="7">
    <location>
        <begin position="41"/>
        <end position="338"/>
    </location>
</feature>
<sequence length="380" mass="42700">MNGSKAMTNNETYCNLKDFELSCINVHLYLSLMVCIFGSVANVLNICVLTTKNMRIPTNFILTGLAVADLLVMLEYLPFALSVYLHPILQKPENFTKAKAYFLYFHAVFSQICHFISCCLTVLLAVWRYIAIKHPQENKVLCSAGRTKFAIAMSYILCPLVCTPVIINLTIQSLPKGIDTNGNLIPYNMINITEAVRNTTIYTVAVKDKYWQLNMLFYSVIIKLLPCVFLTVLSTFLIKAILNAKNRYKDLCKSSGMPLVNGETKKQRNLEKEQQADRTTRMLLAVLLLFLLTEFPQAILGAVAIILGNGFLVSCYKPLGHLMDMAALTNSAINFILYCTMSQQFRAAFSEVFLPKCIKDRNAKREATTENSKTGKISVV</sequence>
<evidence type="ECO:0000256" key="5">
    <source>
        <dbReference type="ARBA" id="ARBA00023136"/>
    </source>
</evidence>
<evidence type="ECO:0000313" key="9">
    <source>
        <dbReference type="RefSeq" id="XP_017768077.1"/>
    </source>
</evidence>
<keyword evidence="8" id="KW-1185">Reference proteome</keyword>
<reference evidence="9" key="1">
    <citation type="submission" date="2025-08" db="UniProtKB">
        <authorList>
            <consortium name="RefSeq"/>
        </authorList>
    </citation>
    <scope>IDENTIFICATION</scope>
    <source>
        <tissue evidence="9">Whole Larva</tissue>
    </source>
</reference>
<evidence type="ECO:0000256" key="2">
    <source>
        <dbReference type="ARBA" id="ARBA00010663"/>
    </source>
</evidence>
<dbReference type="SUPFAM" id="SSF81321">
    <property type="entry name" value="Family A G protein-coupled receptor-like"/>
    <property type="match status" value="1"/>
</dbReference>
<dbReference type="InterPro" id="IPR017452">
    <property type="entry name" value="GPCR_Rhodpsn_7TM"/>
</dbReference>
<dbReference type="PRINTS" id="PR00237">
    <property type="entry name" value="GPCRRHODOPSN"/>
</dbReference>
<name>A0ABM1M0H7_NICVS</name>
<feature type="transmembrane region" description="Helical" evidence="6">
    <location>
        <begin position="101"/>
        <end position="129"/>
    </location>
</feature>
<feature type="transmembrane region" description="Helical" evidence="6">
    <location>
        <begin position="282"/>
        <end position="307"/>
    </location>
</feature>
<dbReference type="InterPro" id="IPR053219">
    <property type="entry name" value="GPCR_Dmsr-1"/>
</dbReference>
<evidence type="ECO:0000256" key="1">
    <source>
        <dbReference type="ARBA" id="ARBA00004370"/>
    </source>
</evidence>
<dbReference type="RefSeq" id="XP_017768077.1">
    <property type="nucleotide sequence ID" value="XM_017912588.1"/>
</dbReference>
<gene>
    <name evidence="9" type="primary">LOC108556462</name>
</gene>
<dbReference type="PANTHER" id="PTHR46273">
    <property type="entry name" value="MYOSUPPRESSIN RECEPTOR 1, ISOFORM B-RELATED"/>
    <property type="match status" value="1"/>
</dbReference>
<dbReference type="PROSITE" id="PS50262">
    <property type="entry name" value="G_PROTEIN_RECEP_F1_2"/>
    <property type="match status" value="1"/>
</dbReference>
<feature type="transmembrane region" description="Helical" evidence="6">
    <location>
        <begin position="60"/>
        <end position="81"/>
    </location>
</feature>
<dbReference type="InterPro" id="IPR019427">
    <property type="entry name" value="7TM_GPCR_serpentine_rcpt_Srw"/>
</dbReference>
<keyword evidence="4 6" id="KW-1133">Transmembrane helix</keyword>
<feature type="transmembrane region" description="Helical" evidence="6">
    <location>
        <begin position="149"/>
        <end position="171"/>
    </location>
</feature>
<dbReference type="GeneID" id="108556462"/>
<dbReference type="PANTHER" id="PTHR46273:SF4">
    <property type="entry name" value="AT19640P"/>
    <property type="match status" value="1"/>
</dbReference>
<evidence type="ECO:0000259" key="7">
    <source>
        <dbReference type="PROSITE" id="PS50262"/>
    </source>
</evidence>
<keyword evidence="5 6" id="KW-0472">Membrane</keyword>
<evidence type="ECO:0000256" key="6">
    <source>
        <dbReference type="SAM" id="Phobius"/>
    </source>
</evidence>
<feature type="transmembrane region" description="Helical" evidence="6">
    <location>
        <begin position="319"/>
        <end position="339"/>
    </location>
</feature>
<dbReference type="Pfam" id="PF10324">
    <property type="entry name" value="7TM_GPCR_Srw"/>
    <property type="match status" value="1"/>
</dbReference>
<dbReference type="CDD" id="cd14978">
    <property type="entry name" value="7tmA_FMRFamide_R-like"/>
    <property type="match status" value="1"/>
</dbReference>
<protein>
    <submittedName>
        <fullName evidence="9">Sex peptide receptor-like</fullName>
    </submittedName>
</protein>
<dbReference type="InterPro" id="IPR000276">
    <property type="entry name" value="GPCR_Rhodpsn"/>
</dbReference>
<comment type="subcellular location">
    <subcellularLocation>
        <location evidence="1">Membrane</location>
    </subcellularLocation>
</comment>
<evidence type="ECO:0000256" key="3">
    <source>
        <dbReference type="ARBA" id="ARBA00022692"/>
    </source>
</evidence>
<accession>A0ABM1M0H7</accession>
<evidence type="ECO:0000256" key="4">
    <source>
        <dbReference type="ARBA" id="ARBA00022989"/>
    </source>
</evidence>
<evidence type="ECO:0000313" key="8">
    <source>
        <dbReference type="Proteomes" id="UP000695000"/>
    </source>
</evidence>
<dbReference type="Gene3D" id="1.20.1070.10">
    <property type="entry name" value="Rhodopsin 7-helix transmembrane proteins"/>
    <property type="match status" value="1"/>
</dbReference>
<feature type="transmembrane region" description="Helical" evidence="6">
    <location>
        <begin position="216"/>
        <end position="238"/>
    </location>
</feature>
<proteinExistence type="inferred from homology"/>